<organism evidence="1">
    <name type="scientific">Anguilla anguilla</name>
    <name type="common">European freshwater eel</name>
    <name type="synonym">Muraena anguilla</name>
    <dbReference type="NCBI Taxonomy" id="7936"/>
    <lineage>
        <taxon>Eukaryota</taxon>
        <taxon>Metazoa</taxon>
        <taxon>Chordata</taxon>
        <taxon>Craniata</taxon>
        <taxon>Vertebrata</taxon>
        <taxon>Euteleostomi</taxon>
        <taxon>Actinopterygii</taxon>
        <taxon>Neopterygii</taxon>
        <taxon>Teleostei</taxon>
        <taxon>Anguilliformes</taxon>
        <taxon>Anguillidae</taxon>
        <taxon>Anguilla</taxon>
    </lineage>
</organism>
<evidence type="ECO:0000313" key="1">
    <source>
        <dbReference type="EMBL" id="JAH39787.1"/>
    </source>
</evidence>
<dbReference type="AlphaFoldDB" id="A0A0E9SEX5"/>
<protein>
    <submittedName>
        <fullName evidence="1">Uncharacterized protein</fullName>
    </submittedName>
</protein>
<name>A0A0E9SEX5_ANGAN</name>
<reference evidence="1" key="2">
    <citation type="journal article" date="2015" name="Fish Shellfish Immunol.">
        <title>Early steps in the European eel (Anguilla anguilla)-Vibrio vulnificus interaction in the gills: Role of the RtxA13 toxin.</title>
        <authorList>
            <person name="Callol A."/>
            <person name="Pajuelo D."/>
            <person name="Ebbesson L."/>
            <person name="Teles M."/>
            <person name="MacKenzie S."/>
            <person name="Amaro C."/>
        </authorList>
    </citation>
    <scope>NUCLEOTIDE SEQUENCE</scope>
</reference>
<proteinExistence type="predicted"/>
<dbReference type="EMBL" id="GBXM01068790">
    <property type="protein sequence ID" value="JAH39787.1"/>
    <property type="molecule type" value="Transcribed_RNA"/>
</dbReference>
<accession>A0A0E9SEX5</accession>
<reference evidence="1" key="1">
    <citation type="submission" date="2014-11" db="EMBL/GenBank/DDBJ databases">
        <authorList>
            <person name="Amaro Gonzalez C."/>
        </authorList>
    </citation>
    <scope>NUCLEOTIDE SEQUENCE</scope>
</reference>
<sequence>MSEGLAVLGSRITGEYFTIPSSFRKMCNFRLPRCLATLISTPETSGS</sequence>